<name>A0A8S5QPV3_9CAUD</name>
<dbReference type="EMBL" id="BK015710">
    <property type="protein sequence ID" value="DAE21262.1"/>
    <property type="molecule type" value="Genomic_DNA"/>
</dbReference>
<organism evidence="1">
    <name type="scientific">Caudovirales sp. ctkvU4</name>
    <dbReference type="NCBI Taxonomy" id="2826783"/>
    <lineage>
        <taxon>Viruses</taxon>
        <taxon>Duplodnaviria</taxon>
        <taxon>Heunggongvirae</taxon>
        <taxon>Uroviricota</taxon>
        <taxon>Caudoviricetes</taxon>
    </lineage>
</organism>
<proteinExistence type="predicted"/>
<sequence>MLRSIFILLFNLFWWQPVIQLYHWIIGIKSYPQYHFVNPTRE</sequence>
<evidence type="ECO:0000313" key="1">
    <source>
        <dbReference type="EMBL" id="DAE21262.1"/>
    </source>
</evidence>
<protein>
    <submittedName>
        <fullName evidence="1">Uncharacterized protein</fullName>
    </submittedName>
</protein>
<accession>A0A8S5QPV3</accession>
<reference evidence="1" key="1">
    <citation type="journal article" date="2021" name="Proc. Natl. Acad. Sci. U.S.A.">
        <title>A Catalog of Tens of Thousands of Viruses from Human Metagenomes Reveals Hidden Associations with Chronic Diseases.</title>
        <authorList>
            <person name="Tisza M.J."/>
            <person name="Buck C.B."/>
        </authorList>
    </citation>
    <scope>NUCLEOTIDE SEQUENCE</scope>
    <source>
        <strain evidence="1">CtkvU4</strain>
    </source>
</reference>